<sequence length="192" mass="22049">MSALLNRLHLYDSYPIPPDLRCIRVLRVHAPHTNEGEIKCDMTVVHLDSNTPFTALSYVWGSPECSDRSLRCGHASLPVTLNCHSALWHLRKKLGSFCIWVDSVCIDQTNAQEKVQQIALMKEIYRKAEHVYVWLGPGSPATQRAVSPFRYWRITRSTSIVSMEDIENLLDATWTQRIWTYQEIVLASRPVL</sequence>
<evidence type="ECO:0000259" key="1">
    <source>
        <dbReference type="Pfam" id="PF06985"/>
    </source>
</evidence>
<dbReference type="PANTHER" id="PTHR24148">
    <property type="entry name" value="ANKYRIN REPEAT DOMAIN-CONTAINING PROTEIN 39 HOMOLOG-RELATED"/>
    <property type="match status" value="1"/>
</dbReference>
<dbReference type="InterPro" id="IPR010730">
    <property type="entry name" value="HET"/>
</dbReference>
<protein>
    <submittedName>
        <fullName evidence="2">HET-domain-containing protein</fullName>
    </submittedName>
</protein>
<organism evidence="2 3">
    <name type="scientific">Setomelanomma holmii</name>
    <dbReference type="NCBI Taxonomy" id="210430"/>
    <lineage>
        <taxon>Eukaryota</taxon>
        <taxon>Fungi</taxon>
        <taxon>Dikarya</taxon>
        <taxon>Ascomycota</taxon>
        <taxon>Pezizomycotina</taxon>
        <taxon>Dothideomycetes</taxon>
        <taxon>Pleosporomycetidae</taxon>
        <taxon>Pleosporales</taxon>
        <taxon>Pleosporineae</taxon>
        <taxon>Phaeosphaeriaceae</taxon>
        <taxon>Setomelanomma</taxon>
    </lineage>
</organism>
<proteinExistence type="predicted"/>
<dbReference type="EMBL" id="ML978174">
    <property type="protein sequence ID" value="KAF2032194.1"/>
    <property type="molecule type" value="Genomic_DNA"/>
</dbReference>
<dbReference type="OrthoDB" id="2157530at2759"/>
<dbReference type="AlphaFoldDB" id="A0A9P4HDF4"/>
<dbReference type="InterPro" id="IPR052895">
    <property type="entry name" value="HetReg/Transcr_Mod"/>
</dbReference>
<feature type="domain" description="Heterokaryon incompatibility" evidence="1">
    <location>
        <begin position="53"/>
        <end position="183"/>
    </location>
</feature>
<feature type="non-terminal residue" evidence="2">
    <location>
        <position position="192"/>
    </location>
</feature>
<evidence type="ECO:0000313" key="2">
    <source>
        <dbReference type="EMBL" id="KAF2032194.1"/>
    </source>
</evidence>
<gene>
    <name evidence="2" type="ORF">EK21DRAFT_61480</name>
</gene>
<dbReference type="Pfam" id="PF06985">
    <property type="entry name" value="HET"/>
    <property type="match status" value="1"/>
</dbReference>
<dbReference type="PANTHER" id="PTHR24148:SF64">
    <property type="entry name" value="HETEROKARYON INCOMPATIBILITY DOMAIN-CONTAINING PROTEIN"/>
    <property type="match status" value="1"/>
</dbReference>
<keyword evidence="3" id="KW-1185">Reference proteome</keyword>
<reference evidence="2" key="1">
    <citation type="journal article" date="2020" name="Stud. Mycol.">
        <title>101 Dothideomycetes genomes: a test case for predicting lifestyles and emergence of pathogens.</title>
        <authorList>
            <person name="Haridas S."/>
            <person name="Albert R."/>
            <person name="Binder M."/>
            <person name="Bloem J."/>
            <person name="Labutti K."/>
            <person name="Salamov A."/>
            <person name="Andreopoulos B."/>
            <person name="Baker S."/>
            <person name="Barry K."/>
            <person name="Bills G."/>
            <person name="Bluhm B."/>
            <person name="Cannon C."/>
            <person name="Castanera R."/>
            <person name="Culley D."/>
            <person name="Daum C."/>
            <person name="Ezra D."/>
            <person name="Gonzalez J."/>
            <person name="Henrissat B."/>
            <person name="Kuo A."/>
            <person name="Liang C."/>
            <person name="Lipzen A."/>
            <person name="Lutzoni F."/>
            <person name="Magnuson J."/>
            <person name="Mondo S."/>
            <person name="Nolan M."/>
            <person name="Ohm R."/>
            <person name="Pangilinan J."/>
            <person name="Park H.-J."/>
            <person name="Ramirez L."/>
            <person name="Alfaro M."/>
            <person name="Sun H."/>
            <person name="Tritt A."/>
            <person name="Yoshinaga Y."/>
            <person name="Zwiers L.-H."/>
            <person name="Turgeon B."/>
            <person name="Goodwin S."/>
            <person name="Spatafora J."/>
            <person name="Crous P."/>
            <person name="Grigoriev I."/>
        </authorList>
    </citation>
    <scope>NUCLEOTIDE SEQUENCE</scope>
    <source>
        <strain evidence="2">CBS 110217</strain>
    </source>
</reference>
<name>A0A9P4HDF4_9PLEO</name>
<dbReference type="Proteomes" id="UP000799777">
    <property type="component" value="Unassembled WGS sequence"/>
</dbReference>
<comment type="caution">
    <text evidence="2">The sequence shown here is derived from an EMBL/GenBank/DDBJ whole genome shotgun (WGS) entry which is preliminary data.</text>
</comment>
<accession>A0A9P4HDF4</accession>
<evidence type="ECO:0000313" key="3">
    <source>
        <dbReference type="Proteomes" id="UP000799777"/>
    </source>
</evidence>